<evidence type="ECO:0000256" key="2">
    <source>
        <dbReference type="SAM" id="SignalP"/>
    </source>
</evidence>
<comment type="caution">
    <text evidence="3">The sequence shown here is derived from an EMBL/GenBank/DDBJ whole genome shotgun (WGS) entry which is preliminary data.</text>
</comment>
<dbReference type="RefSeq" id="WP_270946702.1">
    <property type="nucleotide sequence ID" value="NZ_JAQGLA010000002.1"/>
</dbReference>
<feature type="signal peptide" evidence="2">
    <location>
        <begin position="1"/>
        <end position="20"/>
    </location>
</feature>
<dbReference type="EMBL" id="JAQGLA010000002">
    <property type="protein sequence ID" value="MDA3624137.1"/>
    <property type="molecule type" value="Genomic_DNA"/>
</dbReference>
<reference evidence="3 4" key="1">
    <citation type="submission" date="2022-11" db="EMBL/GenBank/DDBJ databases">
        <title>Draft genome sequence of Saccharopolyspora sp. WRP15-2 isolated from rhizosphere soils of wild rice in Thailand.</title>
        <authorList>
            <person name="Duangmal K."/>
            <person name="Kammanee S."/>
            <person name="Muangham S."/>
        </authorList>
    </citation>
    <scope>NUCLEOTIDE SEQUENCE [LARGE SCALE GENOMIC DNA]</scope>
    <source>
        <strain evidence="3 4">WRP15-2</strain>
    </source>
</reference>
<sequence length="71" mass="7458">MAGFALVVPLLLGAPALASATPLELHAQVPANCTNMNDSVCQPGNTVIGHNTHHQSTQHENASEHPHHGHK</sequence>
<feature type="region of interest" description="Disordered" evidence="1">
    <location>
        <begin position="44"/>
        <end position="71"/>
    </location>
</feature>
<accession>A0ABT4USU4</accession>
<feature type="compositionally biased region" description="Basic and acidic residues" evidence="1">
    <location>
        <begin position="61"/>
        <end position="71"/>
    </location>
</feature>
<evidence type="ECO:0008006" key="5">
    <source>
        <dbReference type="Google" id="ProtNLM"/>
    </source>
</evidence>
<feature type="chain" id="PRO_5046507722" description="DUF320 domain-containing protein" evidence="2">
    <location>
        <begin position="21"/>
        <end position="71"/>
    </location>
</feature>
<evidence type="ECO:0000313" key="3">
    <source>
        <dbReference type="EMBL" id="MDA3624137.1"/>
    </source>
</evidence>
<evidence type="ECO:0000313" key="4">
    <source>
        <dbReference type="Proteomes" id="UP001210380"/>
    </source>
</evidence>
<protein>
    <recommendedName>
        <fullName evidence="5">DUF320 domain-containing protein</fullName>
    </recommendedName>
</protein>
<proteinExistence type="predicted"/>
<keyword evidence="2" id="KW-0732">Signal</keyword>
<feature type="compositionally biased region" description="Polar residues" evidence="1">
    <location>
        <begin position="44"/>
        <end position="60"/>
    </location>
</feature>
<name>A0ABT4USU4_9PSEU</name>
<organism evidence="3 4">
    <name type="scientific">Saccharopolyspora oryzae</name>
    <dbReference type="NCBI Taxonomy" id="2997343"/>
    <lineage>
        <taxon>Bacteria</taxon>
        <taxon>Bacillati</taxon>
        <taxon>Actinomycetota</taxon>
        <taxon>Actinomycetes</taxon>
        <taxon>Pseudonocardiales</taxon>
        <taxon>Pseudonocardiaceae</taxon>
        <taxon>Saccharopolyspora</taxon>
    </lineage>
</organism>
<keyword evidence="4" id="KW-1185">Reference proteome</keyword>
<gene>
    <name evidence="3" type="ORF">OU415_01745</name>
</gene>
<dbReference type="Proteomes" id="UP001210380">
    <property type="component" value="Unassembled WGS sequence"/>
</dbReference>
<evidence type="ECO:0000256" key="1">
    <source>
        <dbReference type="SAM" id="MobiDB-lite"/>
    </source>
</evidence>